<protein>
    <submittedName>
        <fullName evidence="1">Uncharacterized protein</fullName>
    </submittedName>
</protein>
<evidence type="ECO:0000313" key="1">
    <source>
        <dbReference type="EMBL" id="MCI32697.1"/>
    </source>
</evidence>
<dbReference type="EMBL" id="LXQA010197888">
    <property type="protein sequence ID" value="MCI32697.1"/>
    <property type="molecule type" value="Genomic_DNA"/>
</dbReference>
<keyword evidence="2" id="KW-1185">Reference proteome</keyword>
<dbReference type="AlphaFoldDB" id="A0A392R903"/>
<accession>A0A392R903</accession>
<comment type="caution">
    <text evidence="1">The sequence shown here is derived from an EMBL/GenBank/DDBJ whole genome shotgun (WGS) entry which is preliminary data.</text>
</comment>
<proteinExistence type="predicted"/>
<organism evidence="1 2">
    <name type="scientific">Trifolium medium</name>
    <dbReference type="NCBI Taxonomy" id="97028"/>
    <lineage>
        <taxon>Eukaryota</taxon>
        <taxon>Viridiplantae</taxon>
        <taxon>Streptophyta</taxon>
        <taxon>Embryophyta</taxon>
        <taxon>Tracheophyta</taxon>
        <taxon>Spermatophyta</taxon>
        <taxon>Magnoliopsida</taxon>
        <taxon>eudicotyledons</taxon>
        <taxon>Gunneridae</taxon>
        <taxon>Pentapetalae</taxon>
        <taxon>rosids</taxon>
        <taxon>fabids</taxon>
        <taxon>Fabales</taxon>
        <taxon>Fabaceae</taxon>
        <taxon>Papilionoideae</taxon>
        <taxon>50 kb inversion clade</taxon>
        <taxon>NPAAA clade</taxon>
        <taxon>Hologalegina</taxon>
        <taxon>IRL clade</taxon>
        <taxon>Trifolieae</taxon>
        <taxon>Trifolium</taxon>
    </lineage>
</organism>
<dbReference type="Proteomes" id="UP000265520">
    <property type="component" value="Unassembled WGS sequence"/>
</dbReference>
<evidence type="ECO:0000313" key="2">
    <source>
        <dbReference type="Proteomes" id="UP000265520"/>
    </source>
</evidence>
<name>A0A392R903_9FABA</name>
<reference evidence="1 2" key="1">
    <citation type="journal article" date="2018" name="Front. Plant Sci.">
        <title>Red Clover (Trifolium pratense) and Zigzag Clover (T. medium) - A Picture of Genomic Similarities and Differences.</title>
        <authorList>
            <person name="Dluhosova J."/>
            <person name="Istvanek J."/>
            <person name="Nedelnik J."/>
            <person name="Repkova J."/>
        </authorList>
    </citation>
    <scope>NUCLEOTIDE SEQUENCE [LARGE SCALE GENOMIC DNA]</scope>
    <source>
        <strain evidence="2">cv. 10/8</strain>
        <tissue evidence="1">Leaf</tissue>
    </source>
</reference>
<feature type="non-terminal residue" evidence="1">
    <location>
        <position position="102"/>
    </location>
</feature>
<sequence length="102" mass="10786">MQLQAGSPISEPVAIASNQVVAVEDPLIEDPTRVKEPVLVEDIHAIELAKKPSVDPHSITPDLRIVGSWSDAVTDSDYIQDPPSCCGTTSSNVNATLAVINP</sequence>